<dbReference type="PANTHER" id="PTHR43283:SF7">
    <property type="entry name" value="BETA-LACTAMASE-RELATED DOMAIN-CONTAINING PROTEIN"/>
    <property type="match status" value="1"/>
</dbReference>
<proteinExistence type="predicted"/>
<dbReference type="InterPro" id="IPR050789">
    <property type="entry name" value="Diverse_Enzym_Activities"/>
</dbReference>
<evidence type="ECO:0000256" key="1">
    <source>
        <dbReference type="SAM" id="Phobius"/>
    </source>
</evidence>
<dbReference type="SUPFAM" id="SSF56601">
    <property type="entry name" value="beta-lactamase/transpeptidase-like"/>
    <property type="match status" value="1"/>
</dbReference>
<feature type="transmembrane region" description="Helical" evidence="1">
    <location>
        <begin position="6"/>
        <end position="26"/>
    </location>
</feature>
<dbReference type="InterPro" id="IPR001466">
    <property type="entry name" value="Beta-lactam-related"/>
</dbReference>
<organism evidence="3 4">
    <name type="scientific">Aureispira anguillae</name>
    <dbReference type="NCBI Taxonomy" id="2864201"/>
    <lineage>
        <taxon>Bacteria</taxon>
        <taxon>Pseudomonadati</taxon>
        <taxon>Bacteroidota</taxon>
        <taxon>Saprospiria</taxon>
        <taxon>Saprospirales</taxon>
        <taxon>Saprospiraceae</taxon>
        <taxon>Aureispira</taxon>
    </lineage>
</organism>
<dbReference type="Gene3D" id="3.40.710.10">
    <property type="entry name" value="DD-peptidase/beta-lactamase superfamily"/>
    <property type="match status" value="1"/>
</dbReference>
<dbReference type="AlphaFoldDB" id="A0A915YIP9"/>
<protein>
    <submittedName>
        <fullName evidence="3">Beta-lactamase family protein</fullName>
    </submittedName>
</protein>
<dbReference type="Proteomes" id="UP001060919">
    <property type="component" value="Chromosome"/>
</dbReference>
<gene>
    <name evidence="3" type="ORF">AsAng_0046960</name>
</gene>
<name>A0A915YIP9_9BACT</name>
<keyword evidence="1" id="KW-1133">Transmembrane helix</keyword>
<keyword evidence="4" id="KW-1185">Reference proteome</keyword>
<dbReference type="Pfam" id="PF00144">
    <property type="entry name" value="Beta-lactamase"/>
    <property type="match status" value="1"/>
</dbReference>
<accession>A0A915YIP9</accession>
<evidence type="ECO:0000259" key="2">
    <source>
        <dbReference type="Pfam" id="PF00144"/>
    </source>
</evidence>
<keyword evidence="1" id="KW-0472">Membrane</keyword>
<keyword evidence="1" id="KW-0812">Transmembrane</keyword>
<evidence type="ECO:0000313" key="3">
    <source>
        <dbReference type="EMBL" id="BDS13933.1"/>
    </source>
</evidence>
<evidence type="ECO:0000313" key="4">
    <source>
        <dbReference type="Proteomes" id="UP001060919"/>
    </source>
</evidence>
<sequence>MVGTILFFLATLVCSLLVIMTVLEFISMYRPHHMNEILYQPIAPNYWPTQKWKTSSPEEQGVNADKLVEMIAYYHKKRLKNKSLIIDSITIIRNEHIIADLYFNPLFPKDKKHIINSCTKSVLSILIGIAIKEGYIKNVSVPILEIFEATNNKKIDTRLEALTIKDLLTMKTGWHSQDSYLYRWVGLFKMQATEDWTTYILNLPFETSPNKRFDYSNMASFLLSAVLTRATGMDSLSFAQKHLFTPLGIKDICWDQSPKGIYIGFARMWLKPHDMAKIGLLYLQKGKWENQQIVPTTWVEASIKAHSFPKQYRYIYKENRKIDFGKSGGNWVFSNLIRPFTDGYGYQWWLDKSGIFSAIGVGGQYIMVMPKENLIVTVTSKLTGKDSFLPVTLLKNFIIPAIETKNTLAPNQVAGEKLSSYSTAPPLQSEGTKQSFKLPSFAKEITHKVYSLKTSIASNPWMHDHLMLEFDSNLNYAVFSYTLAPNKRIRYEVGLNNQYRISNCKDKSYAAIGKWTTPNTFIIDYELIGYSSRGKWILVFNKNEIEVTEIGMTGQYNYHGLMIKNS</sequence>
<dbReference type="EMBL" id="AP026867">
    <property type="protein sequence ID" value="BDS13933.1"/>
    <property type="molecule type" value="Genomic_DNA"/>
</dbReference>
<feature type="domain" description="Beta-lactamase-related" evidence="2">
    <location>
        <begin position="88"/>
        <end position="258"/>
    </location>
</feature>
<reference evidence="3" key="1">
    <citation type="submission" date="2022-09" db="EMBL/GenBank/DDBJ databases">
        <title>Aureispira anguillicida sp. nov., isolated from Leptocephalus of Japanese eel Anguilla japonica.</title>
        <authorList>
            <person name="Yuasa K."/>
            <person name="Mekata T."/>
            <person name="Ikunari K."/>
        </authorList>
    </citation>
    <scope>NUCLEOTIDE SEQUENCE</scope>
    <source>
        <strain evidence="3">EL160426</strain>
    </source>
</reference>
<dbReference type="PANTHER" id="PTHR43283">
    <property type="entry name" value="BETA-LACTAMASE-RELATED"/>
    <property type="match status" value="1"/>
</dbReference>
<dbReference type="KEGG" id="aup:AsAng_0046960"/>
<dbReference type="InterPro" id="IPR012338">
    <property type="entry name" value="Beta-lactam/transpept-like"/>
</dbReference>